<comment type="caution">
    <text evidence="5">The sequence shown here is derived from an EMBL/GenBank/DDBJ whole genome shotgun (WGS) entry which is preliminary data.</text>
</comment>
<dbReference type="SUPFAM" id="SSF75005">
    <property type="entry name" value="Arabinanase/levansucrase/invertase"/>
    <property type="match status" value="1"/>
</dbReference>
<keyword evidence="4" id="KW-0732">Signal</keyword>
<gene>
    <name evidence="5" type="ORF">HNR46_001815</name>
</gene>
<organism evidence="5 6">
    <name type="scientific">Haloferula luteola</name>
    <dbReference type="NCBI Taxonomy" id="595692"/>
    <lineage>
        <taxon>Bacteria</taxon>
        <taxon>Pseudomonadati</taxon>
        <taxon>Verrucomicrobiota</taxon>
        <taxon>Verrucomicrobiia</taxon>
        <taxon>Verrucomicrobiales</taxon>
        <taxon>Verrucomicrobiaceae</taxon>
        <taxon>Haloferula</taxon>
    </lineage>
</organism>
<dbReference type="PANTHER" id="PTHR34106:SF5">
    <property type="entry name" value="GLYCOSIDASE"/>
    <property type="match status" value="1"/>
</dbReference>
<dbReference type="InterPro" id="IPR023296">
    <property type="entry name" value="Glyco_hydro_beta-prop_sf"/>
</dbReference>
<evidence type="ECO:0000256" key="2">
    <source>
        <dbReference type="ARBA" id="ARBA00022679"/>
    </source>
</evidence>
<feature type="chain" id="PRO_5032360974" evidence="4">
    <location>
        <begin position="21"/>
        <end position="366"/>
    </location>
</feature>
<accession>A0A840VA70</accession>
<dbReference type="GO" id="GO:0016787">
    <property type="term" value="F:hydrolase activity"/>
    <property type="evidence" value="ECO:0007669"/>
    <property type="project" value="UniProtKB-KW"/>
</dbReference>
<dbReference type="PIRSF" id="PIRSF016202">
    <property type="entry name" value="PH1107"/>
    <property type="match status" value="1"/>
</dbReference>
<evidence type="ECO:0000256" key="4">
    <source>
        <dbReference type="SAM" id="SignalP"/>
    </source>
</evidence>
<dbReference type="EMBL" id="JACHFD010000007">
    <property type="protein sequence ID" value="MBB5351578.1"/>
    <property type="molecule type" value="Genomic_DNA"/>
</dbReference>
<reference evidence="5 6" key="1">
    <citation type="submission" date="2020-08" db="EMBL/GenBank/DDBJ databases">
        <title>Genomic Encyclopedia of Type Strains, Phase IV (KMG-IV): sequencing the most valuable type-strain genomes for metagenomic binning, comparative biology and taxonomic classification.</title>
        <authorList>
            <person name="Goeker M."/>
        </authorList>
    </citation>
    <scope>NUCLEOTIDE SEQUENCE [LARGE SCALE GENOMIC DNA]</scope>
    <source>
        <strain evidence="5 6">YC6886</strain>
    </source>
</reference>
<dbReference type="Gene3D" id="2.115.10.20">
    <property type="entry name" value="Glycosyl hydrolase domain, family 43"/>
    <property type="match status" value="1"/>
</dbReference>
<evidence type="ECO:0000256" key="3">
    <source>
        <dbReference type="ARBA" id="ARBA00024356"/>
    </source>
</evidence>
<sequence>MKFIPTRLSTLLFAFPILHAADLPAWALGPFERPTDAQPVIRPISESRFKDPITGTSIAWEKLHTFNPAAVVHNGTIHVLYRAEDDSGDMKIGGHTSRFGLAMSEDGIHFTRRDTPVLFPAEDAQKAHEWPGGCEDPRLATHPDGGYVVTYTQWNHQDFRLGLATSKDLIHWQKQGSPFEGSAYENLRTKSAAIVHELRDGVLVASRIDGKFWMYFGERQINIATSEDLIHWTPVVDDSGELLVLIRPRKGKFDSALTEVGPQAVKTEQGIALIYNAKNATDSHRDPNLTPGVYGCGQVGFDAQDPTRVIGQLDEPFFQPELDWEKTGQYASGTTFAEGLVYHKGRWIIYYGCADSFVGVAMSPIR</sequence>
<dbReference type="Proteomes" id="UP000557717">
    <property type="component" value="Unassembled WGS sequence"/>
</dbReference>
<dbReference type="InterPro" id="IPR007184">
    <property type="entry name" value="Mannoside_phosphorylase"/>
</dbReference>
<dbReference type="AlphaFoldDB" id="A0A840VA70"/>
<evidence type="ECO:0000256" key="1">
    <source>
        <dbReference type="ARBA" id="ARBA00022676"/>
    </source>
</evidence>
<protein>
    <submittedName>
        <fullName evidence="5">Putative GH43/DUF377 family glycosyl hydrolase</fullName>
    </submittedName>
</protein>
<evidence type="ECO:0000313" key="5">
    <source>
        <dbReference type="EMBL" id="MBB5351578.1"/>
    </source>
</evidence>
<keyword evidence="6" id="KW-1185">Reference proteome</keyword>
<keyword evidence="2" id="KW-0808">Transferase</keyword>
<keyword evidence="1" id="KW-0328">Glycosyltransferase</keyword>
<feature type="signal peptide" evidence="4">
    <location>
        <begin position="1"/>
        <end position="20"/>
    </location>
</feature>
<dbReference type="RefSeq" id="WP_184017868.1">
    <property type="nucleotide sequence ID" value="NZ_JACHFD010000007.1"/>
</dbReference>
<dbReference type="PANTHER" id="PTHR34106">
    <property type="entry name" value="GLYCOSIDASE"/>
    <property type="match status" value="1"/>
</dbReference>
<comment type="similarity">
    <text evidence="3">Belongs to the glycosyl hydrolase 130 family.</text>
</comment>
<dbReference type="Pfam" id="PF04041">
    <property type="entry name" value="Glyco_hydro_130"/>
    <property type="match status" value="1"/>
</dbReference>
<proteinExistence type="inferred from homology"/>
<dbReference type="GO" id="GO:0016757">
    <property type="term" value="F:glycosyltransferase activity"/>
    <property type="evidence" value="ECO:0007669"/>
    <property type="project" value="UniProtKB-KW"/>
</dbReference>
<name>A0A840VA70_9BACT</name>
<keyword evidence="5" id="KW-0378">Hydrolase</keyword>
<evidence type="ECO:0000313" key="6">
    <source>
        <dbReference type="Proteomes" id="UP000557717"/>
    </source>
</evidence>
<dbReference type="CDD" id="cd18610">
    <property type="entry name" value="GH130_BT3780-like"/>
    <property type="match status" value="1"/>
</dbReference>